<sequence length="272" mass="31276">MKSGFIILFLEIFGVQLCNFLLSVKSEIAYIFLLIQSFLLLFIYRHLYLLVKQSLKNAQQEAEFQSLQKQEQLQKDQEQLFISRRQETLAFQQATIQNLQTLQTYLKSGEYDKIQNYLPAITDNFQKERFHPICHDSLINAILADKRFLALQKNVKISYEILLPEKSCISSSELSSIFFNLLDNGLESCSTCGLPEPFISVTSRMSAGFLTIHMRNSKDPAQTFDHKTSKSDIVNHGFGLSIIEDICTKNDGSCQWLDHGDSFDSIVMLRYQ</sequence>
<organism evidence="4 5">
    <name type="scientific">Blautia luti DSM 14534 = JCM 17040</name>
    <dbReference type="NCBI Taxonomy" id="649762"/>
    <lineage>
        <taxon>Bacteria</taxon>
        <taxon>Bacillati</taxon>
        <taxon>Bacillota</taxon>
        <taxon>Clostridia</taxon>
        <taxon>Lachnospirales</taxon>
        <taxon>Lachnospiraceae</taxon>
        <taxon>Blautia</taxon>
    </lineage>
</organism>
<comment type="caution">
    <text evidence="4">The sequence shown here is derived from an EMBL/GenBank/DDBJ whole genome shotgun (WGS) entry which is preliminary data.</text>
</comment>
<feature type="coiled-coil region" evidence="1">
    <location>
        <begin position="50"/>
        <end position="77"/>
    </location>
</feature>
<dbReference type="EMBL" id="WMBC01000012">
    <property type="protein sequence ID" value="MTD62225.1"/>
    <property type="molecule type" value="Genomic_DNA"/>
</dbReference>
<accession>A0A844GR69</accession>
<evidence type="ECO:0000313" key="4">
    <source>
        <dbReference type="EMBL" id="MTD62225.1"/>
    </source>
</evidence>
<dbReference type="InterPro" id="IPR036890">
    <property type="entry name" value="HATPase_C_sf"/>
</dbReference>
<keyword evidence="2" id="KW-0472">Membrane</keyword>
<dbReference type="Pfam" id="PF14501">
    <property type="entry name" value="HATPase_c_5"/>
    <property type="match status" value="1"/>
</dbReference>
<reference evidence="4 5" key="1">
    <citation type="submission" date="2019-11" db="EMBL/GenBank/DDBJ databases">
        <title>Draft genome sequence of Blautia luti DSM 14534T, isolated from human stool.</title>
        <authorList>
            <person name="Ortiz R."/>
            <person name="Melis-Arcos F."/>
            <person name="Covarrubias P."/>
            <person name="Cardenas J.P."/>
            <person name="Perez-Donoso J."/>
            <person name="Almonacid D."/>
        </authorList>
    </citation>
    <scope>NUCLEOTIDE SEQUENCE [LARGE SCALE GENOMIC DNA]</scope>
    <source>
        <strain evidence="4 5">DSM 14534</strain>
    </source>
</reference>
<dbReference type="RefSeq" id="WP_154780765.1">
    <property type="nucleotide sequence ID" value="NZ_WMBC01000012.1"/>
</dbReference>
<evidence type="ECO:0000313" key="5">
    <source>
        <dbReference type="Proteomes" id="UP000437824"/>
    </source>
</evidence>
<dbReference type="AlphaFoldDB" id="A0A844GR69"/>
<evidence type="ECO:0000256" key="1">
    <source>
        <dbReference type="SAM" id="Coils"/>
    </source>
</evidence>
<keyword evidence="2" id="KW-0812">Transmembrane</keyword>
<dbReference type="SUPFAM" id="SSF55874">
    <property type="entry name" value="ATPase domain of HSP90 chaperone/DNA topoisomerase II/histidine kinase"/>
    <property type="match status" value="1"/>
</dbReference>
<feature type="domain" description="Sensor histidine kinase NatK-like C-terminal" evidence="3">
    <location>
        <begin position="173"/>
        <end position="263"/>
    </location>
</feature>
<dbReference type="Gene3D" id="3.30.565.10">
    <property type="entry name" value="Histidine kinase-like ATPase, C-terminal domain"/>
    <property type="match status" value="1"/>
</dbReference>
<protein>
    <submittedName>
        <fullName evidence="4">GHKL domain-containing protein</fullName>
    </submittedName>
</protein>
<feature type="transmembrane region" description="Helical" evidence="2">
    <location>
        <begin position="5"/>
        <end position="22"/>
    </location>
</feature>
<evidence type="ECO:0000259" key="3">
    <source>
        <dbReference type="Pfam" id="PF14501"/>
    </source>
</evidence>
<keyword evidence="2" id="KW-1133">Transmembrane helix</keyword>
<gene>
    <name evidence="4" type="ORF">GKZ57_13490</name>
</gene>
<feature type="transmembrane region" description="Helical" evidence="2">
    <location>
        <begin position="28"/>
        <end position="47"/>
    </location>
</feature>
<dbReference type="InterPro" id="IPR032834">
    <property type="entry name" value="NatK-like_C"/>
</dbReference>
<proteinExistence type="predicted"/>
<name>A0A844GR69_9FIRM</name>
<keyword evidence="1" id="KW-0175">Coiled coil</keyword>
<evidence type="ECO:0000256" key="2">
    <source>
        <dbReference type="SAM" id="Phobius"/>
    </source>
</evidence>
<dbReference type="Proteomes" id="UP000437824">
    <property type="component" value="Unassembled WGS sequence"/>
</dbReference>